<feature type="compositionally biased region" description="Low complexity" evidence="1">
    <location>
        <begin position="18"/>
        <end position="28"/>
    </location>
</feature>
<organism evidence="2 3">
    <name type="scientific">Vanrija albida</name>
    <dbReference type="NCBI Taxonomy" id="181172"/>
    <lineage>
        <taxon>Eukaryota</taxon>
        <taxon>Fungi</taxon>
        <taxon>Dikarya</taxon>
        <taxon>Basidiomycota</taxon>
        <taxon>Agaricomycotina</taxon>
        <taxon>Tremellomycetes</taxon>
        <taxon>Trichosporonales</taxon>
        <taxon>Trichosporonaceae</taxon>
        <taxon>Vanrija</taxon>
    </lineage>
</organism>
<proteinExistence type="predicted"/>
<feature type="region of interest" description="Disordered" evidence="1">
    <location>
        <begin position="16"/>
        <end position="49"/>
    </location>
</feature>
<protein>
    <submittedName>
        <fullName evidence="2">Uncharacterized protein</fullName>
    </submittedName>
</protein>
<evidence type="ECO:0000313" key="3">
    <source>
        <dbReference type="Proteomes" id="UP001565368"/>
    </source>
</evidence>
<dbReference type="RefSeq" id="XP_069213584.1">
    <property type="nucleotide sequence ID" value="XM_069350040.1"/>
</dbReference>
<sequence>MCWGCIDDTSLCHIGDETTTTTTNNNNNMSDAKPTSTRAPTPDLEDTGDAKSNIAVLVSALEATDIEDNDVVDDPTDPTELVDPDAPEAAGDVHSLAEVLRLQLADLKDETLSTKVSDWTKVLLTSTTQWARAAEATGAAEAVEWDKFLVEHAADLEHEQEFITKAGELLAATKPKLHLAPGAPSLSVEAATPIDASATPIEAKVDRIEATLAERKKKLQKDQVHAHRMRSSLSMQLSELEEVKGLRTAVEAEMERLDIAGKKAAPPPPVAVVALSA</sequence>
<dbReference type="GeneID" id="95982461"/>
<dbReference type="Proteomes" id="UP001565368">
    <property type="component" value="Unassembled WGS sequence"/>
</dbReference>
<reference evidence="2 3" key="1">
    <citation type="submission" date="2023-08" db="EMBL/GenBank/DDBJ databases">
        <title>Annotated Genome Sequence of Vanrija albida AlHP1.</title>
        <authorList>
            <person name="Herzog R."/>
        </authorList>
    </citation>
    <scope>NUCLEOTIDE SEQUENCE [LARGE SCALE GENOMIC DNA]</scope>
    <source>
        <strain evidence="2 3">AlHP1</strain>
    </source>
</reference>
<gene>
    <name evidence="2" type="ORF">Q8F55_001418</name>
</gene>
<keyword evidence="3" id="KW-1185">Reference proteome</keyword>
<feature type="compositionally biased region" description="Polar residues" evidence="1">
    <location>
        <begin position="29"/>
        <end position="39"/>
    </location>
</feature>
<evidence type="ECO:0000313" key="2">
    <source>
        <dbReference type="EMBL" id="KAL1413640.1"/>
    </source>
</evidence>
<accession>A0ABR3QFZ8</accession>
<evidence type="ECO:0000256" key="1">
    <source>
        <dbReference type="SAM" id="MobiDB-lite"/>
    </source>
</evidence>
<name>A0ABR3QFZ8_9TREE</name>
<dbReference type="EMBL" id="JBBXJM010000001">
    <property type="protein sequence ID" value="KAL1413640.1"/>
    <property type="molecule type" value="Genomic_DNA"/>
</dbReference>
<comment type="caution">
    <text evidence="2">The sequence shown here is derived from an EMBL/GenBank/DDBJ whole genome shotgun (WGS) entry which is preliminary data.</text>
</comment>